<evidence type="ECO:0000313" key="1">
    <source>
        <dbReference type="EMBL" id="OWJ81377.1"/>
    </source>
</evidence>
<dbReference type="OrthoDB" id="9905247at2"/>
<dbReference type="RefSeq" id="WP_088233996.1">
    <property type="nucleotide sequence ID" value="NZ_CALUEG010000042.1"/>
</dbReference>
<dbReference type="Proteomes" id="UP000196640">
    <property type="component" value="Unassembled WGS sequence"/>
</dbReference>
<dbReference type="EMBL" id="NIPX01000040">
    <property type="protein sequence ID" value="OWJ81377.1"/>
    <property type="molecule type" value="Genomic_DNA"/>
</dbReference>
<gene>
    <name evidence="1" type="ORF">CDV52_18425</name>
</gene>
<name>A0A212AIT2_9RHOB</name>
<comment type="caution">
    <text evidence="1">The sequence shown here is derived from an EMBL/GenBank/DDBJ whole genome shotgun (WGS) entry which is preliminary data.</text>
</comment>
<proteinExistence type="predicted"/>
<sequence>MSADHIAREFIQATGGDLHATIFRMAATIDLARGRAEDARSHGTMAGQQLDLLWRDLHPHKPREGSQ</sequence>
<organism evidence="1 2">
    <name type="scientific">Haematobacter missouriensis</name>
    <dbReference type="NCBI Taxonomy" id="366616"/>
    <lineage>
        <taxon>Bacteria</taxon>
        <taxon>Pseudomonadati</taxon>
        <taxon>Pseudomonadota</taxon>
        <taxon>Alphaproteobacteria</taxon>
        <taxon>Rhodobacterales</taxon>
        <taxon>Paracoccaceae</taxon>
        <taxon>Haematobacter</taxon>
    </lineage>
</organism>
<dbReference type="AlphaFoldDB" id="A0A212AIT2"/>
<protein>
    <submittedName>
        <fullName evidence="1">Uncharacterized protein</fullName>
    </submittedName>
</protein>
<evidence type="ECO:0000313" key="2">
    <source>
        <dbReference type="Proteomes" id="UP000196640"/>
    </source>
</evidence>
<reference evidence="1 2" key="1">
    <citation type="submission" date="2016-11" db="EMBL/GenBank/DDBJ databases">
        <title>Comparison of Traditional DNA-DNA Hybridization with In Silico Genomic Analysis.</title>
        <authorList>
            <person name="Nicholson A.C."/>
            <person name="Sammons S."/>
            <person name="Humrighouse B.W."/>
            <person name="Graziano J."/>
            <person name="Lasker B."/>
            <person name="Whitney A.M."/>
            <person name="Mcquiston J.R."/>
        </authorList>
    </citation>
    <scope>NUCLEOTIDE SEQUENCE [LARGE SCALE GENOMIC DNA]</scope>
    <source>
        <strain evidence="1 2">H2381</strain>
    </source>
</reference>
<accession>A0A212AIT2</accession>